<name>A0A4V5UY35_9ACTN</name>
<evidence type="ECO:0000313" key="2">
    <source>
        <dbReference type="EMBL" id="TKK83093.1"/>
    </source>
</evidence>
<gene>
    <name evidence="2" type="ORF">FDA38_10290</name>
</gene>
<proteinExistence type="predicted"/>
<keyword evidence="1" id="KW-1133">Transmembrane helix</keyword>
<evidence type="ECO:0000256" key="1">
    <source>
        <dbReference type="SAM" id="Phobius"/>
    </source>
</evidence>
<dbReference type="Proteomes" id="UP000305836">
    <property type="component" value="Unassembled WGS sequence"/>
</dbReference>
<dbReference type="EMBL" id="SZPZ01000001">
    <property type="protein sequence ID" value="TKK83093.1"/>
    <property type="molecule type" value="Genomic_DNA"/>
</dbReference>
<feature type="transmembrane region" description="Helical" evidence="1">
    <location>
        <begin position="34"/>
        <end position="50"/>
    </location>
</feature>
<keyword evidence="3" id="KW-1185">Reference proteome</keyword>
<accession>A0A4V5UY35</accession>
<dbReference type="AlphaFoldDB" id="A0A4V5UY35"/>
<reference evidence="2 3" key="1">
    <citation type="submission" date="2019-04" db="EMBL/GenBank/DDBJ databases">
        <title>Kribbella sp. NEAU-THZ 27 nov., a novel actinomycete isolated from soil.</title>
        <authorList>
            <person name="Duan L."/>
        </authorList>
    </citation>
    <scope>NUCLEOTIDE SEQUENCE [LARGE SCALE GENOMIC DNA]</scope>
    <source>
        <strain evidence="3">NEAU-THZ27</strain>
    </source>
</reference>
<comment type="caution">
    <text evidence="2">The sequence shown here is derived from an EMBL/GenBank/DDBJ whole genome shotgun (WGS) entry which is preliminary data.</text>
</comment>
<evidence type="ECO:0000313" key="3">
    <source>
        <dbReference type="Proteomes" id="UP000305836"/>
    </source>
</evidence>
<keyword evidence="1" id="KW-0812">Transmembrane</keyword>
<protein>
    <submittedName>
        <fullName evidence="2">Uncharacterized protein</fullName>
    </submittedName>
</protein>
<dbReference type="RefSeq" id="WP_137253778.1">
    <property type="nucleotide sequence ID" value="NZ_JBHSPQ010000001.1"/>
</dbReference>
<keyword evidence="1" id="KW-0472">Membrane</keyword>
<organism evidence="2 3">
    <name type="scientific">Kribbella jiaozuonensis</name>
    <dbReference type="NCBI Taxonomy" id="2575441"/>
    <lineage>
        <taxon>Bacteria</taxon>
        <taxon>Bacillati</taxon>
        <taxon>Actinomycetota</taxon>
        <taxon>Actinomycetes</taxon>
        <taxon>Propionibacteriales</taxon>
        <taxon>Kribbellaceae</taxon>
        <taxon>Kribbella</taxon>
    </lineage>
</organism>
<sequence length="66" mass="6877">MRARLFTPVRALATMLLSIAGVAAAVFVLVSSALVPVGIGLYAVPLAVWLRSADQVARRVSSSGPR</sequence>